<dbReference type="InterPro" id="IPR032675">
    <property type="entry name" value="LRR_dom_sf"/>
</dbReference>
<dbReference type="SUPFAM" id="SSF52058">
    <property type="entry name" value="L domain-like"/>
    <property type="match status" value="1"/>
</dbReference>
<protein>
    <recommendedName>
        <fullName evidence="3">F-box domain-containing protein</fullName>
    </recommendedName>
</protein>
<keyword evidence="2" id="KW-1185">Reference proteome</keyword>
<dbReference type="OrthoDB" id="4024489at2759"/>
<dbReference type="Gene3D" id="3.80.10.10">
    <property type="entry name" value="Ribonuclease Inhibitor"/>
    <property type="match status" value="1"/>
</dbReference>
<evidence type="ECO:0008006" key="3">
    <source>
        <dbReference type="Google" id="ProtNLM"/>
    </source>
</evidence>
<comment type="caution">
    <text evidence="1">The sequence shown here is derived from an EMBL/GenBank/DDBJ whole genome shotgun (WGS) entry which is preliminary data.</text>
</comment>
<dbReference type="HOGENOM" id="CLU_038166_0_0_1"/>
<accession>M3IIJ5</accession>
<reference evidence="1 2" key="1">
    <citation type="submission" date="2013-02" db="EMBL/GenBank/DDBJ databases">
        <title>Genome sequence of Candida maltosa Xu316, a potential industrial strain for xylitol and ethanol production.</title>
        <authorList>
            <person name="Yu J."/>
            <person name="Wang Q."/>
            <person name="Geng X."/>
            <person name="Bao W."/>
            <person name="He P."/>
            <person name="Cai J."/>
        </authorList>
    </citation>
    <scope>NUCLEOTIDE SEQUENCE [LARGE SCALE GENOMIC DNA]</scope>
    <source>
        <strain evidence="2">Xu316</strain>
    </source>
</reference>
<evidence type="ECO:0000313" key="1">
    <source>
        <dbReference type="EMBL" id="EMG46171.1"/>
    </source>
</evidence>
<proteinExistence type="predicted"/>
<organism evidence="1 2">
    <name type="scientific">Candida maltosa (strain Xu316)</name>
    <name type="common">Yeast</name>
    <dbReference type="NCBI Taxonomy" id="1245528"/>
    <lineage>
        <taxon>Eukaryota</taxon>
        <taxon>Fungi</taxon>
        <taxon>Dikarya</taxon>
        <taxon>Ascomycota</taxon>
        <taxon>Saccharomycotina</taxon>
        <taxon>Pichiomycetes</taxon>
        <taxon>Debaryomycetaceae</taxon>
        <taxon>Candida/Lodderomyces clade</taxon>
        <taxon>Candida</taxon>
    </lineage>
</organism>
<gene>
    <name evidence="1" type="ORF">G210_3598</name>
</gene>
<evidence type="ECO:0000313" key="2">
    <source>
        <dbReference type="Proteomes" id="UP000011777"/>
    </source>
</evidence>
<dbReference type="EMBL" id="AOGT01002096">
    <property type="protein sequence ID" value="EMG46171.1"/>
    <property type="molecule type" value="Genomic_DNA"/>
</dbReference>
<dbReference type="AlphaFoldDB" id="M3IIJ5"/>
<name>M3IIJ5_CANMX</name>
<sequence length="488" mass="56793">MLDRDKFKQLPPEIISNILSYIPNCKLDPLLVIDILVPYILPIFSQKVRLAAFIRTCDHECYSIPPCFASFESLATFIKRFNTYPREIEIEIDVQSLPRTSSHWYDNYIDILNHAEKLHFRRYYNNYTEIDIPGEFSDKVGDLSLSINTKDQLPGVLENIPRNISALNITIVKFREYRLLEFKNLKALRIPECNAEAMKYFPDTLETFHALDVYSDGKEFPLDKLTNIKHIDMFVQGSMSNVSTFLNSRKQLVSLRIGNNLIESIEELNLPLQLRELSIFFSPVLINYFDLKKLKRLRKLSIHESQFPYGLFNIKENPHINAFFPKLTYFTYTRLIGVSNFLCFRFPRLSPEPGYYTIVMDDRVVFPDSLRSLDVAGNFTFENNWKCPEYLRTLILKCVKFPEDGFNVTLPDNLNTLHLESTNLVNLDDLEFPVSLRSLLLICNNDLNSISNTNLNDLPQLETISIVGNPERFDKDNLPNKPAIQHKY</sequence>
<dbReference type="Proteomes" id="UP000011777">
    <property type="component" value="Unassembled WGS sequence"/>
</dbReference>